<evidence type="ECO:0000256" key="1">
    <source>
        <dbReference type="SAM" id="MobiDB-lite"/>
    </source>
</evidence>
<feature type="compositionally biased region" description="Basic and acidic residues" evidence="1">
    <location>
        <begin position="1"/>
        <end position="19"/>
    </location>
</feature>
<feature type="region of interest" description="Disordered" evidence="1">
    <location>
        <begin position="1"/>
        <end position="52"/>
    </location>
</feature>
<evidence type="ECO:0000313" key="3">
    <source>
        <dbReference type="Proteomes" id="UP000639643"/>
    </source>
</evidence>
<reference evidence="2" key="1">
    <citation type="journal article" date="2020" name="Phytopathology">
        <title>Genome Sequence Resources of Colletotrichum truncatum, C. plurivorum, C. musicola, and C. sojae: Four Species Pathogenic to Soybean (Glycine max).</title>
        <authorList>
            <person name="Rogerio F."/>
            <person name="Boufleur T.R."/>
            <person name="Ciampi-Guillardi M."/>
            <person name="Sukno S.A."/>
            <person name="Thon M.R."/>
            <person name="Massola Junior N.S."/>
            <person name="Baroncelli R."/>
        </authorList>
    </citation>
    <scope>NUCLEOTIDE SEQUENCE</scope>
    <source>
        <strain evidence="2">LFN0074</strain>
    </source>
</reference>
<keyword evidence="3" id="KW-1185">Reference proteome</keyword>
<accession>A0A8H6KY05</accession>
<dbReference type="AlphaFoldDB" id="A0A8H6KY05"/>
<sequence length="86" mass="9614">MGEQKAEKDAKIRGPRLDKVSSFSSPRWYGGSWKSNRKPGTWQEGNSDDGASCPVYVVLRRSTVRFISHEQQPDAVRGFTGVVLDD</sequence>
<protein>
    <submittedName>
        <fullName evidence="2">Uncharacterized protein</fullName>
    </submittedName>
</protein>
<name>A0A8H6KY05_9PEZI</name>
<gene>
    <name evidence="2" type="ORF">CMUS01_04317</name>
</gene>
<dbReference type="EMBL" id="WIGM01000115">
    <property type="protein sequence ID" value="KAF6839331.1"/>
    <property type="molecule type" value="Genomic_DNA"/>
</dbReference>
<evidence type="ECO:0000313" key="2">
    <source>
        <dbReference type="EMBL" id="KAF6839331.1"/>
    </source>
</evidence>
<comment type="caution">
    <text evidence="2">The sequence shown here is derived from an EMBL/GenBank/DDBJ whole genome shotgun (WGS) entry which is preliminary data.</text>
</comment>
<organism evidence="2 3">
    <name type="scientific">Colletotrichum musicola</name>
    <dbReference type="NCBI Taxonomy" id="2175873"/>
    <lineage>
        <taxon>Eukaryota</taxon>
        <taxon>Fungi</taxon>
        <taxon>Dikarya</taxon>
        <taxon>Ascomycota</taxon>
        <taxon>Pezizomycotina</taxon>
        <taxon>Sordariomycetes</taxon>
        <taxon>Hypocreomycetidae</taxon>
        <taxon>Glomerellales</taxon>
        <taxon>Glomerellaceae</taxon>
        <taxon>Colletotrichum</taxon>
        <taxon>Colletotrichum orchidearum species complex</taxon>
    </lineage>
</organism>
<proteinExistence type="predicted"/>
<dbReference type="Proteomes" id="UP000639643">
    <property type="component" value="Unassembled WGS sequence"/>
</dbReference>